<feature type="domain" description="SCP" evidence="1">
    <location>
        <begin position="174"/>
        <end position="324"/>
    </location>
</feature>
<dbReference type="InterPro" id="IPR014044">
    <property type="entry name" value="CAP_dom"/>
</dbReference>
<dbReference type="OrthoDB" id="5892227at2759"/>
<name>A0A0C2G2V2_9BILA</name>
<proteinExistence type="predicted"/>
<evidence type="ECO:0000259" key="1">
    <source>
        <dbReference type="SMART" id="SM00198"/>
    </source>
</evidence>
<accession>A0A0C2G2V2</accession>
<dbReference type="Proteomes" id="UP000054047">
    <property type="component" value="Unassembled WGS sequence"/>
</dbReference>
<dbReference type="Pfam" id="PF00188">
    <property type="entry name" value="CAP"/>
    <property type="match status" value="1"/>
</dbReference>
<dbReference type="AlphaFoldDB" id="A0A0C2G2V2"/>
<reference evidence="2 3" key="1">
    <citation type="submission" date="2013-12" db="EMBL/GenBank/DDBJ databases">
        <title>Draft genome of the parsitic nematode Ancylostoma duodenale.</title>
        <authorList>
            <person name="Mitreva M."/>
        </authorList>
    </citation>
    <scope>NUCLEOTIDE SEQUENCE [LARGE SCALE GENOMIC DNA]</scope>
    <source>
        <strain evidence="2 3">Zhejiang</strain>
    </source>
</reference>
<protein>
    <submittedName>
        <fullName evidence="2">SCP-like protein</fullName>
    </submittedName>
</protein>
<dbReference type="SUPFAM" id="SSF55797">
    <property type="entry name" value="PR-1-like"/>
    <property type="match status" value="1"/>
</dbReference>
<dbReference type="SMART" id="SM00198">
    <property type="entry name" value="SCP"/>
    <property type="match status" value="1"/>
</dbReference>
<organism evidence="2 3">
    <name type="scientific">Ancylostoma duodenale</name>
    <dbReference type="NCBI Taxonomy" id="51022"/>
    <lineage>
        <taxon>Eukaryota</taxon>
        <taxon>Metazoa</taxon>
        <taxon>Ecdysozoa</taxon>
        <taxon>Nematoda</taxon>
        <taxon>Chromadorea</taxon>
        <taxon>Rhabditida</taxon>
        <taxon>Rhabditina</taxon>
        <taxon>Rhabditomorpha</taxon>
        <taxon>Strongyloidea</taxon>
        <taxon>Ancylostomatidae</taxon>
        <taxon>Ancylostomatinae</taxon>
        <taxon>Ancylostoma</taxon>
    </lineage>
</organism>
<feature type="non-terminal residue" evidence="2">
    <location>
        <position position="324"/>
    </location>
</feature>
<sequence length="324" mass="35851">MCNRQPNGLTNWDCNLENNAFVRNCNNKVGFWPAFSEISAPIKLTGKACEIKKETKITLNKLWNEVKAVDLTAGPFYSNTTIKDFGIMAYWPTTGFACTYNKECSDNLLCLYNRNPANNAFLYNPGSECSANSGCPNGISTCVDYLCKLDKKYVATELTLPWYCPPGTDGLTFDQQNTARNMVNYYRRLVGTGWAKDKSGYAPIAKALSSVVYLCPTIGNATKQIADKCGDPPYTATHGHTLSYHIIRKVNVDPKAAIEEAIKTWAEQSKLVDLRPIGGAVFYQDEVEQQASDFAKMVYGTNSAIGCSVKECQDKTLVICQYNG</sequence>
<dbReference type="CDD" id="cd05380">
    <property type="entry name" value="CAP_euk"/>
    <property type="match status" value="1"/>
</dbReference>
<dbReference type="InterPro" id="IPR035940">
    <property type="entry name" value="CAP_sf"/>
</dbReference>
<keyword evidence="3" id="KW-1185">Reference proteome</keyword>
<gene>
    <name evidence="2" type="ORF">ANCDUO_16655</name>
</gene>
<dbReference type="Gene3D" id="3.40.33.10">
    <property type="entry name" value="CAP"/>
    <property type="match status" value="2"/>
</dbReference>
<dbReference type="EMBL" id="KN741739">
    <property type="protein sequence ID" value="KIH53224.1"/>
    <property type="molecule type" value="Genomic_DNA"/>
</dbReference>
<evidence type="ECO:0000313" key="2">
    <source>
        <dbReference type="EMBL" id="KIH53224.1"/>
    </source>
</evidence>
<evidence type="ECO:0000313" key="3">
    <source>
        <dbReference type="Proteomes" id="UP000054047"/>
    </source>
</evidence>